<organism evidence="4 5">
    <name type="scientific">Salinispora tropica (strain ATCC BAA-916 / DSM 44818 / JCM 13857 / NBRC 105044 / CNB-440)</name>
    <dbReference type="NCBI Taxonomy" id="369723"/>
    <lineage>
        <taxon>Bacteria</taxon>
        <taxon>Bacillati</taxon>
        <taxon>Actinomycetota</taxon>
        <taxon>Actinomycetes</taxon>
        <taxon>Micromonosporales</taxon>
        <taxon>Micromonosporaceae</taxon>
        <taxon>Salinispora</taxon>
    </lineage>
</organism>
<dbReference type="Gene3D" id="3.20.20.190">
    <property type="entry name" value="Phosphatidylinositol (PI) phosphodiesterase"/>
    <property type="match status" value="1"/>
</dbReference>
<dbReference type="InterPro" id="IPR017946">
    <property type="entry name" value="PLC-like_Pdiesterase_TIM-brl"/>
</dbReference>
<dbReference type="InterPro" id="IPR008979">
    <property type="entry name" value="Galactose-bd-like_sf"/>
</dbReference>
<dbReference type="GO" id="GO:0006644">
    <property type="term" value="P:phospholipid metabolic process"/>
    <property type="evidence" value="ECO:0007669"/>
    <property type="project" value="TreeGrafter"/>
</dbReference>
<dbReference type="EMBL" id="CP000667">
    <property type="protein sequence ID" value="ABP54505.1"/>
    <property type="molecule type" value="Genomic_DNA"/>
</dbReference>
<dbReference type="CAZy" id="CBM6">
    <property type="family name" value="Carbohydrate-Binding Module Family 6"/>
</dbReference>
<evidence type="ECO:0000259" key="2">
    <source>
        <dbReference type="PROSITE" id="PS51175"/>
    </source>
</evidence>
<name>A4X6K5_SALTO</name>
<feature type="domain" description="GP-PDE" evidence="3">
    <location>
        <begin position="62"/>
        <end position="315"/>
    </location>
</feature>
<dbReference type="InterPro" id="IPR006584">
    <property type="entry name" value="Cellulose-bd_IV"/>
</dbReference>
<dbReference type="Pfam" id="PF03009">
    <property type="entry name" value="GDPD"/>
    <property type="match status" value="1"/>
</dbReference>
<dbReference type="HOGENOM" id="CLU_555355_0_0_11"/>
<dbReference type="Gene3D" id="2.60.120.260">
    <property type="entry name" value="Galactose-binding domain-like"/>
    <property type="match status" value="1"/>
</dbReference>
<dbReference type="PANTHER" id="PTHR46320">
    <property type="entry name" value="GLYCEROPHOSPHODIESTER PHOSPHODIESTERASE 1"/>
    <property type="match status" value="1"/>
</dbReference>
<keyword evidence="5" id="KW-1185">Reference proteome</keyword>
<dbReference type="Pfam" id="PF03422">
    <property type="entry name" value="CBM_6"/>
    <property type="match status" value="1"/>
</dbReference>
<dbReference type="SMART" id="SM00606">
    <property type="entry name" value="CBD_IV"/>
    <property type="match status" value="1"/>
</dbReference>
<dbReference type="KEGG" id="stp:Strop_2052"/>
<keyword evidence="1" id="KW-0732">Signal</keyword>
<dbReference type="PANTHER" id="PTHR46320:SF1">
    <property type="entry name" value="GLYCEROPHOSPHODIESTER PHOSPHODIESTERASE 1"/>
    <property type="match status" value="1"/>
</dbReference>
<dbReference type="PROSITE" id="PS51175">
    <property type="entry name" value="CBM6"/>
    <property type="match status" value="1"/>
</dbReference>
<dbReference type="AlphaFoldDB" id="A4X6K5"/>
<dbReference type="SUPFAM" id="SSF49785">
    <property type="entry name" value="Galactose-binding domain-like"/>
    <property type="match status" value="1"/>
</dbReference>
<evidence type="ECO:0000313" key="5">
    <source>
        <dbReference type="Proteomes" id="UP000000235"/>
    </source>
</evidence>
<dbReference type="GO" id="GO:0005886">
    <property type="term" value="C:plasma membrane"/>
    <property type="evidence" value="ECO:0007669"/>
    <property type="project" value="TreeGrafter"/>
</dbReference>
<dbReference type="SUPFAM" id="SSF51695">
    <property type="entry name" value="PLC-like phosphodiesterases"/>
    <property type="match status" value="1"/>
</dbReference>
<dbReference type="Proteomes" id="UP000000235">
    <property type="component" value="Chromosome"/>
</dbReference>
<accession>A4X6K5</accession>
<evidence type="ECO:0000259" key="3">
    <source>
        <dbReference type="PROSITE" id="PS51704"/>
    </source>
</evidence>
<proteinExistence type="predicted"/>
<gene>
    <name evidence="4" type="ordered locus">Strop_2052</name>
</gene>
<protein>
    <submittedName>
        <fullName evidence="4">Glycerophosphoryl diester phosphodiesterase</fullName>
    </submittedName>
</protein>
<dbReference type="CDD" id="cd08566">
    <property type="entry name" value="GDPD_AtGDE_like"/>
    <property type="match status" value="1"/>
</dbReference>
<evidence type="ECO:0000256" key="1">
    <source>
        <dbReference type="ARBA" id="ARBA00022729"/>
    </source>
</evidence>
<sequence length="491" mass="53502">MRTKWLSGALAVVVAGAVVGAVPRVAGAMTSVAPAPVVAAAPNHAIEQVREQFLRHGPGAGVLVVAHRGHWRAAPELSLAAIDSAVESGAHVVEIDVRRTADGHLVLMHDGTVDRTTDGSGAVSELTLAEVKQLRLKVGLGGDQAPLTDARVPTLAEAMAVVRGRAMVNLDKAWEIRDEVYDVLVETDTLDHGIFKGPATLADAQEFLNFDPEILYMHKINDDNVDEIGAFTGRAPQAYEIGFDRLTDPQVQPAALAAVQSHARVWMNTLWYGQAAGYTDETSLRDPALGWGAVVDRHQADMIQTDNPEQLVSWLASRDNKHGGRGEWPSLPKGSVRVQAEDYSLEGKGIGYHDLDDENRGGTVAREYEGVDICDQSGAVVMCWIRGGEWVKYTVEVPKSGHYRASVRMSSPYFPAGRFTMTVDGRSTTGPVDVVGTTSHSAFVLQEIEGTQFLRRGTHEFEVRMDDAAYQNFNIDYFQFDRVQHGDPLNR</sequence>
<dbReference type="eggNOG" id="COG0584">
    <property type="taxonomic scope" value="Bacteria"/>
</dbReference>
<dbReference type="eggNOG" id="COG2755">
    <property type="taxonomic scope" value="Bacteria"/>
</dbReference>
<dbReference type="STRING" id="369723.Strop_2052"/>
<dbReference type="CDD" id="cd04080">
    <property type="entry name" value="CBM6_cellulase-like"/>
    <property type="match status" value="1"/>
</dbReference>
<dbReference type="PROSITE" id="PS51704">
    <property type="entry name" value="GP_PDE"/>
    <property type="match status" value="1"/>
</dbReference>
<feature type="domain" description="CBM6" evidence="2">
    <location>
        <begin position="336"/>
        <end position="481"/>
    </location>
</feature>
<dbReference type="GO" id="GO:0070291">
    <property type="term" value="P:N-acylethanolamine metabolic process"/>
    <property type="evidence" value="ECO:0007669"/>
    <property type="project" value="TreeGrafter"/>
</dbReference>
<dbReference type="GO" id="GO:0008889">
    <property type="term" value="F:glycerophosphodiester phosphodiesterase activity"/>
    <property type="evidence" value="ECO:0007669"/>
    <property type="project" value="TreeGrafter"/>
</dbReference>
<reference evidence="5" key="1">
    <citation type="journal article" date="2007" name="Proc. Natl. Acad. Sci. U.S.A.">
        <title>Genome sequencing reveals complex secondary metabolome in the marine actinomycete Salinispora tropica.</title>
        <authorList>
            <person name="Udwary D.W."/>
            <person name="Zeigler L."/>
            <person name="Asolkar R.N."/>
            <person name="Singan V."/>
            <person name="Lapidus A."/>
            <person name="Fenical W."/>
            <person name="Jensen P.R."/>
            <person name="Moore B.S."/>
        </authorList>
    </citation>
    <scope>NUCLEOTIDE SEQUENCE [LARGE SCALE GENOMIC DNA]</scope>
    <source>
        <strain evidence="5">ATCC BAA-916 / DSM 44818 / CNB-440</strain>
    </source>
</reference>
<evidence type="ECO:0000313" key="4">
    <source>
        <dbReference type="EMBL" id="ABP54505.1"/>
    </source>
</evidence>
<dbReference type="GO" id="GO:0030246">
    <property type="term" value="F:carbohydrate binding"/>
    <property type="evidence" value="ECO:0007669"/>
    <property type="project" value="InterPro"/>
</dbReference>
<dbReference type="InterPro" id="IPR005084">
    <property type="entry name" value="CBM6"/>
</dbReference>
<dbReference type="InterPro" id="IPR030395">
    <property type="entry name" value="GP_PDE_dom"/>
</dbReference>
<dbReference type="GO" id="GO:0006580">
    <property type="term" value="P:ethanolamine metabolic process"/>
    <property type="evidence" value="ECO:0007669"/>
    <property type="project" value="TreeGrafter"/>
</dbReference>